<dbReference type="SMART" id="SM00909">
    <property type="entry name" value="Germane"/>
    <property type="match status" value="1"/>
</dbReference>
<name>A0A1M4W2K9_9FIRM</name>
<dbReference type="Pfam" id="PF10646">
    <property type="entry name" value="Germane"/>
    <property type="match status" value="1"/>
</dbReference>
<dbReference type="RefSeq" id="WP_072975358.1">
    <property type="nucleotide sequence ID" value="NZ_FQTY01000006.1"/>
</dbReference>
<dbReference type="PROSITE" id="PS51257">
    <property type="entry name" value="PROKAR_LIPOPROTEIN"/>
    <property type="match status" value="1"/>
</dbReference>
<dbReference type="GeneID" id="90994342"/>
<organism evidence="2 3">
    <name type="scientific">Tissierella praeacuta DSM 18095</name>
    <dbReference type="NCBI Taxonomy" id="1123404"/>
    <lineage>
        <taxon>Bacteria</taxon>
        <taxon>Bacillati</taxon>
        <taxon>Bacillota</taxon>
        <taxon>Tissierellia</taxon>
        <taxon>Tissierellales</taxon>
        <taxon>Tissierellaceae</taxon>
        <taxon>Tissierella</taxon>
    </lineage>
</organism>
<accession>A0A1M4W2K9</accession>
<evidence type="ECO:0000313" key="3">
    <source>
        <dbReference type="Proteomes" id="UP000184114"/>
    </source>
</evidence>
<reference evidence="3" key="1">
    <citation type="submission" date="2016-11" db="EMBL/GenBank/DDBJ databases">
        <authorList>
            <person name="Varghese N."/>
            <person name="Submissions S."/>
        </authorList>
    </citation>
    <scope>NUCLEOTIDE SEQUENCE [LARGE SCALE GENOMIC DNA]</scope>
    <source>
        <strain evidence="3">DSM 18095</strain>
    </source>
</reference>
<gene>
    <name evidence="2" type="ORF">SAMN02745784_01683</name>
</gene>
<feature type="domain" description="GerMN" evidence="1">
    <location>
        <begin position="241"/>
        <end position="331"/>
    </location>
</feature>
<dbReference type="Gene3D" id="2.40.360.20">
    <property type="match status" value="1"/>
</dbReference>
<dbReference type="STRING" id="1123404.SAMN02745784_01683"/>
<evidence type="ECO:0000313" key="2">
    <source>
        <dbReference type="EMBL" id="SHE75395.1"/>
    </source>
</evidence>
<evidence type="ECO:0000259" key="1">
    <source>
        <dbReference type="SMART" id="SM00909"/>
    </source>
</evidence>
<keyword evidence="3" id="KW-1185">Reference proteome</keyword>
<sequence length="352" mass="40162">MKKFLSLLIITVIIISLIGCEKVISKDQEKGEDISKNKELTIVDYYPFKENTIMDYEGIGNEYAEQKTFIEFVEGNRAQMKIMNSGTNFVKVLEYKNGELTEVFAEGEFYHIENMLNANTNSNNIVLKEPLEVGNTWSNNEGSTMEITSLDRKIETPSGTYDALEVTTEFKDGGRQREYYAKDIGLVARIYNNGEFEVKTLLKKIDKDNQEMDILTYYPVAGDIDTVYIEQDIEFGTNESIEDILENVMKNPPSDKLIPSISKNTNINKIHLNRESWTLEVDFSKELLTDMNAGSSLEIEILKSIVNTLGKFYDAEKIYITVEGSPYESGHFSIKPGEYFQVDDSGIKEFKK</sequence>
<protein>
    <submittedName>
        <fullName evidence="2">Sporulation and spore germination</fullName>
    </submittedName>
</protein>
<dbReference type="AlphaFoldDB" id="A0A1M4W2K9"/>
<dbReference type="EMBL" id="FQTY01000006">
    <property type="protein sequence ID" value="SHE75395.1"/>
    <property type="molecule type" value="Genomic_DNA"/>
</dbReference>
<dbReference type="InterPro" id="IPR019606">
    <property type="entry name" value="GerMN"/>
</dbReference>
<proteinExistence type="predicted"/>
<dbReference type="Proteomes" id="UP000184114">
    <property type="component" value="Unassembled WGS sequence"/>
</dbReference>